<dbReference type="PROSITE" id="PS00133">
    <property type="entry name" value="CARBOXYPEPT_ZN_2"/>
    <property type="match status" value="1"/>
</dbReference>
<dbReference type="Pfam" id="PF00246">
    <property type="entry name" value="Peptidase_M14"/>
    <property type="match status" value="1"/>
</dbReference>
<dbReference type="PANTHER" id="PTHR11532">
    <property type="entry name" value="PROTEASE M14 CARBOXYPEPTIDASE"/>
    <property type="match status" value="1"/>
</dbReference>
<keyword evidence="10" id="KW-0862">Zinc</keyword>
<dbReference type="Gene3D" id="2.60.40.1120">
    <property type="entry name" value="Carboxypeptidase-like, regulatory domain"/>
    <property type="match status" value="1"/>
</dbReference>
<comment type="cofactor">
    <cofactor evidence="1">
        <name>Zn(2+)</name>
        <dbReference type="ChEBI" id="CHEBI:29105"/>
    </cofactor>
</comment>
<proteinExistence type="inferred from homology"/>
<evidence type="ECO:0000256" key="9">
    <source>
        <dbReference type="ARBA" id="ARBA00022801"/>
    </source>
</evidence>
<evidence type="ECO:0000256" key="2">
    <source>
        <dbReference type="ARBA" id="ARBA00004613"/>
    </source>
</evidence>
<dbReference type="GO" id="GO:0008270">
    <property type="term" value="F:zinc ion binding"/>
    <property type="evidence" value="ECO:0007669"/>
    <property type="project" value="InterPro"/>
</dbReference>
<dbReference type="AlphaFoldDB" id="A0AA89BQ45"/>
<dbReference type="PROSITE" id="PS00132">
    <property type="entry name" value="CARBOXYPEPT_ZN_1"/>
    <property type="match status" value="1"/>
</dbReference>
<evidence type="ECO:0000259" key="15">
    <source>
        <dbReference type="PROSITE" id="PS52035"/>
    </source>
</evidence>
<keyword evidence="8 14" id="KW-0732">Signal</keyword>
<keyword evidence="9" id="KW-0378">Hydrolase</keyword>
<evidence type="ECO:0000256" key="8">
    <source>
        <dbReference type="ARBA" id="ARBA00022729"/>
    </source>
</evidence>
<dbReference type="SUPFAM" id="SSF49464">
    <property type="entry name" value="Carboxypeptidase regulatory domain-like"/>
    <property type="match status" value="1"/>
</dbReference>
<evidence type="ECO:0000256" key="7">
    <source>
        <dbReference type="ARBA" id="ARBA00022723"/>
    </source>
</evidence>
<accession>A0AA89BQ45</accession>
<evidence type="ECO:0000313" key="16">
    <source>
        <dbReference type="EMBL" id="KAK3089861.1"/>
    </source>
</evidence>
<dbReference type="InterPro" id="IPR000834">
    <property type="entry name" value="Peptidase_M14"/>
</dbReference>
<evidence type="ECO:0000256" key="14">
    <source>
        <dbReference type="SAM" id="SignalP"/>
    </source>
</evidence>
<evidence type="ECO:0000256" key="11">
    <source>
        <dbReference type="ARBA" id="ARBA00023049"/>
    </source>
</evidence>
<dbReference type="FunFam" id="3.40.630.10:FF:000013">
    <property type="entry name" value="carboxypeptidase N catalytic chain"/>
    <property type="match status" value="1"/>
</dbReference>
<comment type="caution">
    <text evidence="16">The sequence shown here is derived from an EMBL/GenBank/DDBJ whole genome shotgun (WGS) entry which is preliminary data.</text>
</comment>
<dbReference type="PROSITE" id="PS52035">
    <property type="entry name" value="PEPTIDASE_M14"/>
    <property type="match status" value="1"/>
</dbReference>
<dbReference type="Gene3D" id="3.40.630.10">
    <property type="entry name" value="Zn peptidases"/>
    <property type="match status" value="1"/>
</dbReference>
<comment type="similarity">
    <text evidence="3 13">Belongs to the peptidase M14 family.</text>
</comment>
<keyword evidence="6" id="KW-0645">Protease</keyword>
<feature type="signal peptide" evidence="14">
    <location>
        <begin position="1"/>
        <end position="17"/>
    </location>
</feature>
<evidence type="ECO:0000256" key="4">
    <source>
        <dbReference type="ARBA" id="ARBA00022525"/>
    </source>
</evidence>
<dbReference type="GO" id="GO:0005615">
    <property type="term" value="C:extracellular space"/>
    <property type="evidence" value="ECO:0007669"/>
    <property type="project" value="TreeGrafter"/>
</dbReference>
<feature type="active site" description="Proton donor/acceptor" evidence="13">
    <location>
        <position position="318"/>
    </location>
</feature>
<dbReference type="InterPro" id="IPR057246">
    <property type="entry name" value="CARBOXYPEPT_ZN_1"/>
</dbReference>
<evidence type="ECO:0000256" key="12">
    <source>
        <dbReference type="ARBA" id="ARBA00023180"/>
    </source>
</evidence>
<sequence length="506" mass="58198">MRAIWALLALCLNLINGFDLRNFNFGDHDYNSLVKALTDVNSRCPMISRIYNLTEKTWEGRDLVVIEFTEGDVGKHKPGRPEFKYVGNMHGNEVVSREVLLALVDYLCEGYLKNDHKVRWLLNNTRIHIMPSMNPDGWENANRGERKNGMKSWLLGRADSHGVDLNRNFPEVDQLEYKYEKNGGKNNHILTLEQALHPKDKKLEPETIAVIKWIYSIPFVLSANLHGGDLVANYPYDESRSGKASEYSASPDDKTFRYLAESYSTKHAKMAKADRKTCDKDEKRFKNGITNGAAWYSVAGGMQDFNFLFSNCFEITLELGCNKFPLPEEEKQYWLDNKEALMNFMLQTHIGIKGFVNSKKDNKGIKGATIKVESEDGGQPIKHDITSVDAGDYYRLLVNGRYKITATAENHHPMVKCVTVDNQELQQAQILDFFLTPSDQPAPQYDFNCRDEPPQRMPSGRNGLQLKPQMMPLRMEELYDKLYGRYTYEDNDFLEYLKMKKFLNSL</sequence>
<gene>
    <name evidence="16" type="ORF">FSP39_007165</name>
</gene>
<dbReference type="GO" id="GO:0004181">
    <property type="term" value="F:metallocarboxypeptidase activity"/>
    <property type="evidence" value="ECO:0007669"/>
    <property type="project" value="InterPro"/>
</dbReference>
<keyword evidence="12" id="KW-0325">Glycoprotein</keyword>
<keyword evidence="7" id="KW-0479">Metal-binding</keyword>
<dbReference type="CDD" id="cd11308">
    <property type="entry name" value="Peptidase_M14NE-CP-C_like"/>
    <property type="match status" value="1"/>
</dbReference>
<dbReference type="InterPro" id="IPR008969">
    <property type="entry name" value="CarboxyPept-like_regulatory"/>
</dbReference>
<dbReference type="InterPro" id="IPR057247">
    <property type="entry name" value="CARBOXYPEPT_ZN_2"/>
</dbReference>
<organism evidence="16 17">
    <name type="scientific">Pinctada imbricata</name>
    <name type="common">Atlantic pearl-oyster</name>
    <name type="synonym">Pinctada martensii</name>
    <dbReference type="NCBI Taxonomy" id="66713"/>
    <lineage>
        <taxon>Eukaryota</taxon>
        <taxon>Metazoa</taxon>
        <taxon>Spiralia</taxon>
        <taxon>Lophotrochozoa</taxon>
        <taxon>Mollusca</taxon>
        <taxon>Bivalvia</taxon>
        <taxon>Autobranchia</taxon>
        <taxon>Pteriomorphia</taxon>
        <taxon>Pterioida</taxon>
        <taxon>Pterioidea</taxon>
        <taxon>Pteriidae</taxon>
        <taxon>Pinctada</taxon>
    </lineage>
</organism>
<evidence type="ECO:0000256" key="3">
    <source>
        <dbReference type="ARBA" id="ARBA00005988"/>
    </source>
</evidence>
<evidence type="ECO:0000256" key="1">
    <source>
        <dbReference type="ARBA" id="ARBA00001947"/>
    </source>
</evidence>
<reference evidence="16" key="1">
    <citation type="submission" date="2019-08" db="EMBL/GenBank/DDBJ databases">
        <title>The improved chromosome-level genome for the pearl oyster Pinctada fucata martensii using PacBio sequencing and Hi-C.</title>
        <authorList>
            <person name="Zheng Z."/>
        </authorList>
    </citation>
    <scope>NUCLEOTIDE SEQUENCE</scope>
    <source>
        <strain evidence="16">ZZ-2019</strain>
        <tissue evidence="16">Adductor muscle</tissue>
    </source>
</reference>
<dbReference type="EMBL" id="VSWD01000010">
    <property type="protein sequence ID" value="KAK3089861.1"/>
    <property type="molecule type" value="Genomic_DNA"/>
</dbReference>
<evidence type="ECO:0000256" key="10">
    <source>
        <dbReference type="ARBA" id="ARBA00022833"/>
    </source>
</evidence>
<dbReference type="CDD" id="cd03858">
    <property type="entry name" value="M14_CP_N-E_like"/>
    <property type="match status" value="1"/>
</dbReference>
<dbReference type="PRINTS" id="PR00765">
    <property type="entry name" value="CRBOXYPTASEA"/>
</dbReference>
<keyword evidence="4" id="KW-0964">Secreted</keyword>
<comment type="subcellular location">
    <subcellularLocation>
        <location evidence="2">Secreted</location>
    </subcellularLocation>
</comment>
<dbReference type="GO" id="GO:0016485">
    <property type="term" value="P:protein processing"/>
    <property type="evidence" value="ECO:0007669"/>
    <property type="project" value="TreeGrafter"/>
</dbReference>
<dbReference type="SUPFAM" id="SSF53187">
    <property type="entry name" value="Zn-dependent exopeptidases"/>
    <property type="match status" value="1"/>
</dbReference>
<dbReference type="InterPro" id="IPR050753">
    <property type="entry name" value="Peptidase_M14_domain"/>
</dbReference>
<dbReference type="Proteomes" id="UP001186944">
    <property type="component" value="Unassembled WGS sequence"/>
</dbReference>
<evidence type="ECO:0000256" key="13">
    <source>
        <dbReference type="PROSITE-ProRule" id="PRU01379"/>
    </source>
</evidence>
<keyword evidence="5" id="KW-0121">Carboxypeptidase</keyword>
<feature type="domain" description="Peptidase M14" evidence="15">
    <location>
        <begin position="26"/>
        <end position="348"/>
    </location>
</feature>
<keyword evidence="17" id="KW-1185">Reference proteome</keyword>
<evidence type="ECO:0000313" key="17">
    <source>
        <dbReference type="Proteomes" id="UP001186944"/>
    </source>
</evidence>
<dbReference type="GO" id="GO:0006518">
    <property type="term" value="P:peptide metabolic process"/>
    <property type="evidence" value="ECO:0007669"/>
    <property type="project" value="TreeGrafter"/>
</dbReference>
<dbReference type="SMART" id="SM00631">
    <property type="entry name" value="Zn_pept"/>
    <property type="match status" value="1"/>
</dbReference>
<name>A0AA89BQ45_PINIB</name>
<dbReference type="PANTHER" id="PTHR11532:SF62">
    <property type="entry name" value="CARBOXYPEPTIDASE D"/>
    <property type="match status" value="1"/>
</dbReference>
<evidence type="ECO:0000256" key="5">
    <source>
        <dbReference type="ARBA" id="ARBA00022645"/>
    </source>
</evidence>
<keyword evidence="11" id="KW-0482">Metalloprotease</keyword>
<feature type="chain" id="PRO_5041633866" description="Peptidase M14 domain-containing protein" evidence="14">
    <location>
        <begin position="18"/>
        <end position="506"/>
    </location>
</feature>
<evidence type="ECO:0000256" key="6">
    <source>
        <dbReference type="ARBA" id="ARBA00022670"/>
    </source>
</evidence>
<protein>
    <recommendedName>
        <fullName evidence="15">Peptidase M14 domain-containing protein</fullName>
    </recommendedName>
</protein>